<dbReference type="GO" id="GO:0046872">
    <property type="term" value="F:metal ion binding"/>
    <property type="evidence" value="ECO:0007669"/>
    <property type="project" value="InterPro"/>
</dbReference>
<dbReference type="RefSeq" id="WP_144323228.1">
    <property type="nucleotide sequence ID" value="NZ_CP040916.1"/>
</dbReference>
<dbReference type="InterPro" id="IPR024344">
    <property type="entry name" value="MDMPI_metal-binding"/>
</dbReference>
<proteinExistence type="predicted"/>
<evidence type="ECO:0000313" key="3">
    <source>
        <dbReference type="Proteomes" id="UP000316806"/>
    </source>
</evidence>
<sequence length="202" mass="21487">MSPSTPTPVSAPADRFRRTADGFAARLATVPADRWNAPSPCPGWSARDIAAHVINESRRILATVHGTEPALHGIAVAGMGGLPEFTPGADPRAAWKEIADGLTTAIDDPACLRAEMPTFAGPMPFADIVETLPEDVLIHTWDLARATGGDERLDPEAVAHVHAHLKPMDEALRQPWAFGPKTPVPPGADAQTAFLCFVGRRP</sequence>
<dbReference type="InterPro" id="IPR034660">
    <property type="entry name" value="DinB/YfiT-like"/>
</dbReference>
<protein>
    <submittedName>
        <fullName evidence="2">TIGR03086 family protein</fullName>
    </submittedName>
</protein>
<dbReference type="InterPro" id="IPR017517">
    <property type="entry name" value="Maleyloyr_isom"/>
</dbReference>
<dbReference type="NCBIfam" id="TIGR03083">
    <property type="entry name" value="maleylpyruvate isomerase family mycothiol-dependent enzyme"/>
    <property type="match status" value="1"/>
</dbReference>
<dbReference type="Gene3D" id="1.20.120.450">
    <property type="entry name" value="dinb family like domain"/>
    <property type="match status" value="1"/>
</dbReference>
<dbReference type="EMBL" id="CP040916">
    <property type="protein sequence ID" value="QDQ16028.1"/>
    <property type="molecule type" value="Genomic_DNA"/>
</dbReference>
<dbReference type="Pfam" id="PF11716">
    <property type="entry name" value="MDMPI_N"/>
    <property type="match status" value="1"/>
</dbReference>
<accession>A0A516RK41</accession>
<evidence type="ECO:0000313" key="2">
    <source>
        <dbReference type="EMBL" id="QDQ16028.1"/>
    </source>
</evidence>
<evidence type="ECO:0000259" key="1">
    <source>
        <dbReference type="Pfam" id="PF11716"/>
    </source>
</evidence>
<gene>
    <name evidence="2" type="ORF">FH965_40365</name>
</gene>
<organism evidence="2 3">
    <name type="scientific">Streptomyces spectabilis</name>
    <dbReference type="NCBI Taxonomy" id="68270"/>
    <lineage>
        <taxon>Bacteria</taxon>
        <taxon>Bacillati</taxon>
        <taxon>Actinomycetota</taxon>
        <taxon>Actinomycetes</taxon>
        <taxon>Kitasatosporales</taxon>
        <taxon>Streptomycetaceae</taxon>
        <taxon>Streptomyces</taxon>
    </lineage>
</organism>
<reference evidence="2 3" key="1">
    <citation type="journal article" date="2019" name="J. Ind. Microbiol. Biotechnol.">
        <title>The complete genomic sequence of Streptomyces spectabilis NRRL-2792 and identification of secondary metabolite biosynthetic gene clusters.</title>
        <authorList>
            <person name="Sinha A."/>
            <person name="Phillips-Salemka S."/>
            <person name="Niraula T.A."/>
            <person name="Short K.A."/>
            <person name="Niraula N.P."/>
        </authorList>
    </citation>
    <scope>NUCLEOTIDE SEQUENCE [LARGE SCALE GENOMIC DNA]</scope>
    <source>
        <strain evidence="2 3">NRRL 2792</strain>
    </source>
</reference>
<feature type="domain" description="Mycothiol-dependent maleylpyruvate isomerase metal-binding" evidence="1">
    <location>
        <begin position="17"/>
        <end position="144"/>
    </location>
</feature>
<dbReference type="SUPFAM" id="SSF109854">
    <property type="entry name" value="DinB/YfiT-like putative metalloenzymes"/>
    <property type="match status" value="1"/>
</dbReference>
<dbReference type="Proteomes" id="UP000316806">
    <property type="component" value="Chromosome"/>
</dbReference>
<dbReference type="InterPro" id="IPR017520">
    <property type="entry name" value="CHP03086"/>
</dbReference>
<dbReference type="NCBIfam" id="TIGR03086">
    <property type="entry name" value="TIGR03086 family metal-binding protein"/>
    <property type="match status" value="1"/>
</dbReference>
<dbReference type="AlphaFoldDB" id="A0A516RK41"/>
<name>A0A516RK41_STRST</name>